<proteinExistence type="predicted"/>
<dbReference type="EMBL" id="CP114058">
    <property type="protein sequence ID" value="WAT01506.1"/>
    <property type="molecule type" value="Genomic_DNA"/>
</dbReference>
<dbReference type="Proteomes" id="UP001164712">
    <property type="component" value="Chromosome"/>
</dbReference>
<keyword evidence="1" id="KW-0472">Membrane</keyword>
<keyword evidence="1" id="KW-1133">Transmembrane helix</keyword>
<dbReference type="InterPro" id="IPR007054">
    <property type="entry name" value="Lysis_S"/>
</dbReference>
<feature type="transmembrane region" description="Helical" evidence="1">
    <location>
        <begin position="38"/>
        <end position="58"/>
    </location>
</feature>
<protein>
    <submittedName>
        <fullName evidence="2">Phage holin</fullName>
    </submittedName>
</protein>
<evidence type="ECO:0000256" key="1">
    <source>
        <dbReference type="SAM" id="Phobius"/>
    </source>
</evidence>
<gene>
    <name evidence="2" type="ORF">O1V66_01595</name>
</gene>
<dbReference type="RefSeq" id="WP_045047466.1">
    <property type="nucleotide sequence ID" value="NZ_JRWU01000002.1"/>
</dbReference>
<name>A0ABY7HQ39_9GAMM</name>
<dbReference type="Pfam" id="PF04971">
    <property type="entry name" value="Phage_holin_2_1"/>
    <property type="match status" value="1"/>
</dbReference>
<keyword evidence="3" id="KW-1185">Reference proteome</keyword>
<keyword evidence="1" id="KW-0812">Transmembrane</keyword>
<evidence type="ECO:0000313" key="3">
    <source>
        <dbReference type="Proteomes" id="UP001164712"/>
    </source>
</evidence>
<reference evidence="2" key="1">
    <citation type="submission" date="2022-12" db="EMBL/GenBank/DDBJ databases">
        <title>Complete genome sequence of an Australian strain of Rouxiella badensis DAR84756 and resolution of the R. badensis DSM100043 and R. chamberiensis DSM28324 genomes.</title>
        <authorList>
            <person name="Paul S."/>
            <person name="Anderson P.J."/>
            <person name="Maynard G."/>
            <person name="Dyall-Smith M."/>
            <person name="Kudinha T."/>
        </authorList>
    </citation>
    <scope>NUCLEOTIDE SEQUENCE</scope>
    <source>
        <strain evidence="2">DSM 28324</strain>
    </source>
</reference>
<sequence>MIKFMPDKIASVTTYCVSGSLVCGGSVAQWFSQIDWNKVAVIVGILIAVATYLTNAYYKSRAVKAYEASLKQGLITPPPQQD</sequence>
<feature type="transmembrane region" description="Helical" evidence="1">
    <location>
        <begin position="12"/>
        <end position="32"/>
    </location>
</feature>
<organism evidence="2 3">
    <name type="scientific">Rouxiella chamberiensis</name>
    <dbReference type="NCBI Taxonomy" id="1513468"/>
    <lineage>
        <taxon>Bacteria</taxon>
        <taxon>Pseudomonadati</taxon>
        <taxon>Pseudomonadota</taxon>
        <taxon>Gammaproteobacteria</taxon>
        <taxon>Enterobacterales</taxon>
        <taxon>Yersiniaceae</taxon>
        <taxon>Rouxiella</taxon>
    </lineage>
</organism>
<evidence type="ECO:0000313" key="2">
    <source>
        <dbReference type="EMBL" id="WAT01506.1"/>
    </source>
</evidence>
<accession>A0ABY7HQ39</accession>